<organism evidence="7 8">
    <name type="scientific">Rhizoclosmatium globosum</name>
    <dbReference type="NCBI Taxonomy" id="329046"/>
    <lineage>
        <taxon>Eukaryota</taxon>
        <taxon>Fungi</taxon>
        <taxon>Fungi incertae sedis</taxon>
        <taxon>Chytridiomycota</taxon>
        <taxon>Chytridiomycota incertae sedis</taxon>
        <taxon>Chytridiomycetes</taxon>
        <taxon>Chytridiales</taxon>
        <taxon>Chytriomycetaceae</taxon>
        <taxon>Rhizoclosmatium</taxon>
    </lineage>
</organism>
<protein>
    <recommendedName>
        <fullName evidence="6">Dolichyl-diphosphooligosaccharide-protein glycosyltransferase subunit OST5</fullName>
    </recommendedName>
</protein>
<comment type="caution">
    <text evidence="6">Lacks conserved residue(s) required for the propagation of feature annotation.</text>
</comment>
<feature type="transmembrane region" description="Helical" evidence="6">
    <location>
        <begin position="57"/>
        <end position="80"/>
    </location>
</feature>
<comment type="subcellular location">
    <subcellularLocation>
        <location evidence="1 6">Membrane</location>
        <topology evidence="1 6">Multi-pass membrane protein</topology>
    </subcellularLocation>
</comment>
<dbReference type="GO" id="GO:0008250">
    <property type="term" value="C:oligosaccharyltransferase complex"/>
    <property type="evidence" value="ECO:0007669"/>
    <property type="project" value="UniProtKB-UniRule"/>
</dbReference>
<keyword evidence="5 6" id="KW-0472">Membrane</keyword>
<dbReference type="Proteomes" id="UP000193642">
    <property type="component" value="Unassembled WGS sequence"/>
</dbReference>
<dbReference type="Pfam" id="PF05251">
    <property type="entry name" value="Ost5"/>
    <property type="match status" value="1"/>
</dbReference>
<dbReference type="AlphaFoldDB" id="A0A1Y2C1K9"/>
<dbReference type="InterPro" id="IPR007915">
    <property type="entry name" value="TMEM258/Ost5"/>
</dbReference>
<evidence type="ECO:0000256" key="6">
    <source>
        <dbReference type="RuleBase" id="RU367008"/>
    </source>
</evidence>
<keyword evidence="3 6" id="KW-0812">Transmembrane</keyword>
<evidence type="ECO:0000256" key="3">
    <source>
        <dbReference type="ARBA" id="ARBA00022692"/>
    </source>
</evidence>
<comment type="similarity">
    <text evidence="2 6">Belongs to the OST5 family.</text>
</comment>
<comment type="caution">
    <text evidence="7">The sequence shown here is derived from an EMBL/GenBank/DDBJ whole genome shotgun (WGS) entry which is preliminary data.</text>
</comment>
<sequence length="82" mass="8810">MSESGLAPGCLIDLPSIQSIVDLHVRNMIAVAKAQTDFFSYELGATKSSKRSIVYEFTLAVPASLFMGFGIVMLFSAIGIHV</sequence>
<keyword evidence="8" id="KW-1185">Reference proteome</keyword>
<evidence type="ECO:0000256" key="5">
    <source>
        <dbReference type="ARBA" id="ARBA00023136"/>
    </source>
</evidence>
<keyword evidence="4 6" id="KW-1133">Transmembrane helix</keyword>
<comment type="function">
    <text evidence="6">Subunit of the oligosaccharyl transferase (OST) complex that catalyzes the initial transfer of a defined glycan (Glc(3)Man(9)GlcNAc(2) in eukaryotes) from the lipid carrier dolichol-pyrophosphate to an asparagine residue within an Asn-X-Ser/Thr consensus motif in nascent polypeptide chains, the first step in protein N-glycosylation. N-glycosylation occurs cotranslationally and the complex associates with the Sec61 complex at the channel-forming translocon complex that mediates protein translocation across the endoplasmic reticulum (ER). All subunits are required for a maximal enzyme activity.</text>
</comment>
<accession>A0A1Y2C1K9</accession>
<comment type="subunit">
    <text evidence="6">Component of the oligosaccharyltransferase (OST) complex.</text>
</comment>
<reference evidence="7 8" key="1">
    <citation type="submission" date="2016-07" db="EMBL/GenBank/DDBJ databases">
        <title>Pervasive Adenine N6-methylation of Active Genes in Fungi.</title>
        <authorList>
            <consortium name="DOE Joint Genome Institute"/>
            <person name="Mondo S.J."/>
            <person name="Dannebaum R.O."/>
            <person name="Kuo R.C."/>
            <person name="Labutti K."/>
            <person name="Haridas S."/>
            <person name="Kuo A."/>
            <person name="Salamov A."/>
            <person name="Ahrendt S.R."/>
            <person name="Lipzen A."/>
            <person name="Sullivan W."/>
            <person name="Andreopoulos W.B."/>
            <person name="Clum A."/>
            <person name="Lindquist E."/>
            <person name="Daum C."/>
            <person name="Ramamoorthy G.K."/>
            <person name="Gryganskyi A."/>
            <person name="Culley D."/>
            <person name="Magnuson J.K."/>
            <person name="James T.Y."/>
            <person name="O'Malley M.A."/>
            <person name="Stajich J.E."/>
            <person name="Spatafora J.W."/>
            <person name="Visel A."/>
            <person name="Grigoriev I.V."/>
        </authorList>
    </citation>
    <scope>NUCLEOTIDE SEQUENCE [LARGE SCALE GENOMIC DNA]</scope>
    <source>
        <strain evidence="7 8">JEL800</strain>
    </source>
</reference>
<dbReference type="GO" id="GO:0006487">
    <property type="term" value="P:protein N-linked glycosylation"/>
    <property type="evidence" value="ECO:0007669"/>
    <property type="project" value="UniProtKB-UniRule"/>
</dbReference>
<dbReference type="OrthoDB" id="18408at2759"/>
<evidence type="ECO:0000256" key="4">
    <source>
        <dbReference type="ARBA" id="ARBA00022989"/>
    </source>
</evidence>
<evidence type="ECO:0000256" key="2">
    <source>
        <dbReference type="ARBA" id="ARBA00009825"/>
    </source>
</evidence>
<evidence type="ECO:0000313" key="7">
    <source>
        <dbReference type="EMBL" id="ORY40195.1"/>
    </source>
</evidence>
<evidence type="ECO:0000256" key="1">
    <source>
        <dbReference type="ARBA" id="ARBA00004141"/>
    </source>
</evidence>
<evidence type="ECO:0000313" key="8">
    <source>
        <dbReference type="Proteomes" id="UP000193642"/>
    </source>
</evidence>
<proteinExistence type="inferred from homology"/>
<name>A0A1Y2C1K9_9FUNG</name>
<dbReference type="EMBL" id="MCGO01000036">
    <property type="protein sequence ID" value="ORY40195.1"/>
    <property type="molecule type" value="Genomic_DNA"/>
</dbReference>
<gene>
    <name evidence="7" type="ORF">BCR33DRAFT_371837</name>
</gene>